<reference evidence="2" key="1">
    <citation type="journal article" date="2022" name="Int. J. Mol. Sci.">
        <title>Draft Genome of Tanacetum Coccineum: Genomic Comparison of Closely Related Tanacetum-Family Plants.</title>
        <authorList>
            <person name="Yamashiro T."/>
            <person name="Shiraishi A."/>
            <person name="Nakayama K."/>
            <person name="Satake H."/>
        </authorList>
    </citation>
    <scope>NUCLEOTIDE SEQUENCE</scope>
</reference>
<organism evidence="2 3">
    <name type="scientific">Tanacetum coccineum</name>
    <dbReference type="NCBI Taxonomy" id="301880"/>
    <lineage>
        <taxon>Eukaryota</taxon>
        <taxon>Viridiplantae</taxon>
        <taxon>Streptophyta</taxon>
        <taxon>Embryophyta</taxon>
        <taxon>Tracheophyta</taxon>
        <taxon>Spermatophyta</taxon>
        <taxon>Magnoliopsida</taxon>
        <taxon>eudicotyledons</taxon>
        <taxon>Gunneridae</taxon>
        <taxon>Pentapetalae</taxon>
        <taxon>asterids</taxon>
        <taxon>campanulids</taxon>
        <taxon>Asterales</taxon>
        <taxon>Asteraceae</taxon>
        <taxon>Asteroideae</taxon>
        <taxon>Anthemideae</taxon>
        <taxon>Anthemidinae</taxon>
        <taxon>Tanacetum</taxon>
    </lineage>
</organism>
<protein>
    <submittedName>
        <fullName evidence="2">Uncharacterized protein</fullName>
    </submittedName>
</protein>
<comment type="caution">
    <text evidence="2">The sequence shown here is derived from an EMBL/GenBank/DDBJ whole genome shotgun (WGS) entry which is preliminary data.</text>
</comment>
<feature type="region of interest" description="Disordered" evidence="1">
    <location>
        <begin position="34"/>
        <end position="66"/>
    </location>
</feature>
<dbReference type="EMBL" id="BQNB010018568">
    <property type="protein sequence ID" value="GJT75832.1"/>
    <property type="molecule type" value="Genomic_DNA"/>
</dbReference>
<gene>
    <name evidence="2" type="ORF">Tco_1042557</name>
</gene>
<accession>A0ABQ5GLR9</accession>
<evidence type="ECO:0000313" key="2">
    <source>
        <dbReference type="EMBL" id="GJT75832.1"/>
    </source>
</evidence>
<sequence>MVIATEPTTIQSVVLKSGMLTDEAIRNGALKNIYEKRGNNREPSKDGNARDDNKRSRTRRAFSTTTNPARKEFLALGWHLEEIHVIWAHLEKKRTRLLKNTSNL</sequence>
<keyword evidence="3" id="KW-1185">Reference proteome</keyword>
<evidence type="ECO:0000313" key="3">
    <source>
        <dbReference type="Proteomes" id="UP001151760"/>
    </source>
</evidence>
<feature type="compositionally biased region" description="Basic and acidic residues" evidence="1">
    <location>
        <begin position="34"/>
        <end position="55"/>
    </location>
</feature>
<evidence type="ECO:0000256" key="1">
    <source>
        <dbReference type="SAM" id="MobiDB-lite"/>
    </source>
</evidence>
<reference evidence="2" key="2">
    <citation type="submission" date="2022-01" db="EMBL/GenBank/DDBJ databases">
        <authorList>
            <person name="Yamashiro T."/>
            <person name="Shiraishi A."/>
            <person name="Satake H."/>
            <person name="Nakayama K."/>
        </authorList>
    </citation>
    <scope>NUCLEOTIDE SEQUENCE</scope>
</reference>
<dbReference type="Proteomes" id="UP001151760">
    <property type="component" value="Unassembled WGS sequence"/>
</dbReference>
<name>A0ABQ5GLR9_9ASTR</name>
<proteinExistence type="predicted"/>